<feature type="signal peptide" evidence="1">
    <location>
        <begin position="1"/>
        <end position="23"/>
    </location>
</feature>
<accession>A0ABX2GZ11</accession>
<dbReference type="Proteomes" id="UP000821846">
    <property type="component" value="Unassembled WGS sequence"/>
</dbReference>
<gene>
    <name evidence="2" type="ORF">HFM93_07790</name>
</gene>
<evidence type="ECO:0000256" key="1">
    <source>
        <dbReference type="SAM" id="SignalP"/>
    </source>
</evidence>
<name>A0ABX2GZ11_9FIRM</name>
<evidence type="ECO:0000313" key="3">
    <source>
        <dbReference type="Proteomes" id="UP000821846"/>
    </source>
</evidence>
<organism evidence="2 3">
    <name type="scientific">Faecalicatena fissicatena</name>
    <dbReference type="NCBI Taxonomy" id="290055"/>
    <lineage>
        <taxon>Bacteria</taxon>
        <taxon>Bacillati</taxon>
        <taxon>Bacillota</taxon>
        <taxon>Clostridia</taxon>
        <taxon>Lachnospirales</taxon>
        <taxon>Lachnospiraceae</taxon>
        <taxon>Faecalicatena</taxon>
    </lineage>
</organism>
<dbReference type="Gene3D" id="3.30.565.40">
    <property type="entry name" value="Fervidobacterium nodosum Rt17-B1 like"/>
    <property type="match status" value="1"/>
</dbReference>
<comment type="caution">
    <text evidence="2">The sequence shown here is derived from an EMBL/GenBank/DDBJ whole genome shotgun (WGS) entry which is preliminary data.</text>
</comment>
<protein>
    <recommendedName>
        <fullName evidence="4">Deacetylase PdaC domain-containing protein</fullName>
    </recommendedName>
</protein>
<feature type="chain" id="PRO_5047347610" description="Deacetylase PdaC domain-containing protein" evidence="1">
    <location>
        <begin position="24"/>
        <end position="231"/>
    </location>
</feature>
<reference evidence="2 3" key="1">
    <citation type="journal article" date="2020" name="Cell Host Microbe">
        <title>Functional and Genomic Variation between Human-Derived Isolates of Lachnospiraceae Reveals Inter- and Intra-Species Diversity.</title>
        <authorList>
            <person name="Sorbara M.T."/>
            <person name="Littmann E.R."/>
            <person name="Fontana E."/>
            <person name="Moody T.U."/>
            <person name="Kohout C.E."/>
            <person name="Gjonbalaj M."/>
            <person name="Eaton V."/>
            <person name="Seok R."/>
            <person name="Leiner I.M."/>
            <person name="Pamer E.G."/>
        </authorList>
    </citation>
    <scope>NUCLEOTIDE SEQUENCE [LARGE SCALE GENOMIC DNA]</scope>
    <source>
        <strain evidence="2 3">MSK.14.16</strain>
    </source>
</reference>
<keyword evidence="1" id="KW-0732">Signal</keyword>
<sequence>MKKRNIFKHLFLFCLLAMTVALSNPTGHTTVSAASKASYKIINKKTTKRNNKLTARYLYQLPQLKGKSAAVKKINRSLKADYKATLSSKASLFDALKNSPYSYYSGEYFYITKCKVTYNKKGYVCFKFTCDWMAGGVHNGWEYGLTYRLKDGKKLEIQDVVSGDDYTIKQKIASAYSQKVSSAGYSPIMQKDCSEFQFYIKSANKVVVCFGPYQPMGGNGHTSVTIKGKLK</sequence>
<dbReference type="RefSeq" id="WP_173866341.1">
    <property type="nucleotide sequence ID" value="NZ_JAAWUU010000023.1"/>
</dbReference>
<dbReference type="EMBL" id="JAAWUZ010000023">
    <property type="protein sequence ID" value="NSG30172.1"/>
    <property type="molecule type" value="Genomic_DNA"/>
</dbReference>
<evidence type="ECO:0008006" key="4">
    <source>
        <dbReference type="Google" id="ProtNLM"/>
    </source>
</evidence>
<keyword evidence="3" id="KW-1185">Reference proteome</keyword>
<proteinExistence type="predicted"/>
<evidence type="ECO:0000313" key="2">
    <source>
        <dbReference type="EMBL" id="NSG30172.1"/>
    </source>
</evidence>